<dbReference type="InterPro" id="IPR001537">
    <property type="entry name" value="SpoU_MeTrfase"/>
</dbReference>
<keyword evidence="1" id="KW-0489">Methyltransferase</keyword>
<evidence type="ECO:0000313" key="5">
    <source>
        <dbReference type="Proteomes" id="UP000886893"/>
    </source>
</evidence>
<dbReference type="GO" id="GO:0008173">
    <property type="term" value="F:RNA methyltransferase activity"/>
    <property type="evidence" value="ECO:0007669"/>
    <property type="project" value="InterPro"/>
</dbReference>
<dbReference type="SUPFAM" id="SSF75217">
    <property type="entry name" value="alpha/beta knot"/>
    <property type="match status" value="1"/>
</dbReference>
<dbReference type="PANTHER" id="PTHR43191:SF2">
    <property type="entry name" value="RRNA METHYLTRANSFERASE 3, MITOCHONDRIAL"/>
    <property type="match status" value="1"/>
</dbReference>
<dbReference type="InterPro" id="IPR029028">
    <property type="entry name" value="Alpha/beta_knot_MTases"/>
</dbReference>
<comment type="caution">
    <text evidence="4">The sequence shown here is derived from an EMBL/GenBank/DDBJ whole genome shotgun (WGS) entry which is preliminary data.</text>
</comment>
<reference evidence="4" key="1">
    <citation type="submission" date="2020-10" db="EMBL/GenBank/DDBJ databases">
        <authorList>
            <person name="Gilroy R."/>
        </authorList>
    </citation>
    <scope>NUCLEOTIDE SEQUENCE</scope>
    <source>
        <strain evidence="4">14508</strain>
    </source>
</reference>
<dbReference type="GO" id="GO:0006396">
    <property type="term" value="P:RNA processing"/>
    <property type="evidence" value="ECO:0007669"/>
    <property type="project" value="InterPro"/>
</dbReference>
<dbReference type="EMBL" id="DVKI01000155">
    <property type="protein sequence ID" value="HIT17711.1"/>
    <property type="molecule type" value="Genomic_DNA"/>
</dbReference>
<proteinExistence type="predicted"/>
<protein>
    <recommendedName>
        <fullName evidence="3">tRNA/rRNA methyltransferase SpoU type domain-containing protein</fullName>
    </recommendedName>
</protein>
<dbReference type="GO" id="GO:0032259">
    <property type="term" value="P:methylation"/>
    <property type="evidence" value="ECO:0007669"/>
    <property type="project" value="UniProtKB-KW"/>
</dbReference>
<gene>
    <name evidence="4" type="ORF">IAD04_05000</name>
</gene>
<dbReference type="AlphaFoldDB" id="A0A9D1KBU0"/>
<dbReference type="InterPro" id="IPR029026">
    <property type="entry name" value="tRNA_m1G_MTases_N"/>
</dbReference>
<keyword evidence="2" id="KW-0808">Transferase</keyword>
<dbReference type="Proteomes" id="UP000886893">
    <property type="component" value="Unassembled WGS sequence"/>
</dbReference>
<dbReference type="GO" id="GO:0003723">
    <property type="term" value="F:RNA binding"/>
    <property type="evidence" value="ECO:0007669"/>
    <property type="project" value="InterPro"/>
</dbReference>
<dbReference type="Pfam" id="PF00588">
    <property type="entry name" value="SpoU_methylase"/>
    <property type="match status" value="1"/>
</dbReference>
<evidence type="ECO:0000259" key="3">
    <source>
        <dbReference type="Pfam" id="PF00588"/>
    </source>
</evidence>
<organism evidence="4 5">
    <name type="scientific">Candidatus Caccosoma faecigallinarum</name>
    <dbReference type="NCBI Taxonomy" id="2840720"/>
    <lineage>
        <taxon>Bacteria</taxon>
        <taxon>Bacillati</taxon>
        <taxon>Bacillota</taxon>
        <taxon>Bacillota incertae sedis</taxon>
        <taxon>Candidatus Caccosoma</taxon>
    </lineage>
</organism>
<accession>A0A9D1KBU0</accession>
<evidence type="ECO:0000313" key="4">
    <source>
        <dbReference type="EMBL" id="HIT17711.1"/>
    </source>
</evidence>
<dbReference type="InterPro" id="IPR051259">
    <property type="entry name" value="rRNA_Methyltransferase"/>
</dbReference>
<dbReference type="PANTHER" id="PTHR43191">
    <property type="entry name" value="RRNA METHYLTRANSFERASE 3"/>
    <property type="match status" value="1"/>
</dbReference>
<evidence type="ECO:0000256" key="1">
    <source>
        <dbReference type="ARBA" id="ARBA00022603"/>
    </source>
</evidence>
<dbReference type="Gene3D" id="3.40.1280.10">
    <property type="match status" value="1"/>
</dbReference>
<evidence type="ECO:0000256" key="2">
    <source>
        <dbReference type="ARBA" id="ARBA00022679"/>
    </source>
</evidence>
<name>A0A9D1KBU0_9FIRM</name>
<feature type="domain" description="tRNA/rRNA methyltransferase SpoU type" evidence="3">
    <location>
        <begin position="98"/>
        <end position="175"/>
    </location>
</feature>
<sequence length="229" mass="26602">MNLESFEKYNSQLPYSYAFGAFVTIELLKNRPQDVLCVFIDKKFQNQEVLNSILSFCKNEKIPVKWDQKTINKIRAKENCLIIGVFLKKIYPVDGKRQVLLKNIQDEGTLGTIIRSIRGFEFNQLVLIDPKIDLFHPQVIRASMGSFFSVSISIYPSLNAYKQDFNNQPIYFCHKNGLLSLNQMEKDLTPLSLYFNENSFNENKNSIQINDQCSLENNINIVLFHFYSS</sequence>
<reference evidence="4" key="2">
    <citation type="journal article" date="2021" name="PeerJ">
        <title>Extensive microbial diversity within the chicken gut microbiome revealed by metagenomics and culture.</title>
        <authorList>
            <person name="Gilroy R."/>
            <person name="Ravi A."/>
            <person name="Getino M."/>
            <person name="Pursley I."/>
            <person name="Horton D.L."/>
            <person name="Alikhan N.F."/>
            <person name="Baker D."/>
            <person name="Gharbi K."/>
            <person name="Hall N."/>
            <person name="Watson M."/>
            <person name="Adriaenssens E.M."/>
            <person name="Foster-Nyarko E."/>
            <person name="Jarju S."/>
            <person name="Secka A."/>
            <person name="Antonio M."/>
            <person name="Oren A."/>
            <person name="Chaudhuri R.R."/>
            <person name="La Ragione R."/>
            <person name="Hildebrand F."/>
            <person name="Pallen M.J."/>
        </authorList>
    </citation>
    <scope>NUCLEOTIDE SEQUENCE</scope>
    <source>
        <strain evidence="4">14508</strain>
    </source>
</reference>